<dbReference type="InterPro" id="IPR017853">
    <property type="entry name" value="GH"/>
</dbReference>
<dbReference type="EMBL" id="MU006580">
    <property type="protein sequence ID" value="KAF2745929.1"/>
    <property type="molecule type" value="Genomic_DNA"/>
</dbReference>
<dbReference type="OrthoDB" id="428177at2759"/>
<protein>
    <submittedName>
        <fullName evidence="2">Glycoside hydrolase family 5 protein</fullName>
    </submittedName>
</protein>
<evidence type="ECO:0000256" key="1">
    <source>
        <dbReference type="SAM" id="MobiDB-lite"/>
    </source>
</evidence>
<gene>
    <name evidence="2" type="ORF">M011DRAFT_469190</name>
</gene>
<proteinExistence type="predicted"/>
<dbReference type="SUPFAM" id="SSF51445">
    <property type="entry name" value="(Trans)glycosidases"/>
    <property type="match status" value="1"/>
</dbReference>
<organism evidence="2 3">
    <name type="scientific">Sporormia fimetaria CBS 119925</name>
    <dbReference type="NCBI Taxonomy" id="1340428"/>
    <lineage>
        <taxon>Eukaryota</taxon>
        <taxon>Fungi</taxon>
        <taxon>Dikarya</taxon>
        <taxon>Ascomycota</taxon>
        <taxon>Pezizomycotina</taxon>
        <taxon>Dothideomycetes</taxon>
        <taxon>Pleosporomycetidae</taxon>
        <taxon>Pleosporales</taxon>
        <taxon>Sporormiaceae</taxon>
        <taxon>Sporormia</taxon>
    </lineage>
</organism>
<accession>A0A6A6V8C6</accession>
<sequence>MCRVMHTAKSSKDTSSTSIVISTVMLPAQITLSKLTTYQVRENYKTRLQVLFREYPSINFGGRSWGELNEVILGVDVQNQPWANIWPIVSGESWLCDVAEHLKHNLGLGRNNIAVISGGISAPQTLDGIQNYPDSAFKCKAIDVIGIHGYFPQEDEGTAGTNWAKMFVPGNTLTARAKGEGKLLLVEEMSYVHTEHGLHYKQAAIWDQGNALNYRGIPWLYSKLNNGGEGTTPTVSILRDDNSAVGALKNILKRAYTSRSNFDWSKYLSPPPALSNITHVVMNPYTPEQSDCTFGCPGLLCDDPDGCAPDLICKNSICVSPSSSKQPGKIGDSCNSKTPCLEHLTCSSGQCQECVARPSLQPPSIRAVLPNDFRKSCELDTTSIFKNANLRFCAKPPPFTSPSRRGNPCTNAAHCDANEFCDWGTCKACTASDGGCLGTPCRSNNKCKTGFCNTYGYCDYPGLKKHVIGPGARAKARSGPMGPGTGPKGQRGGPNKVVDQAVRIRIPEEGVEATGTV</sequence>
<evidence type="ECO:0000313" key="3">
    <source>
        <dbReference type="Proteomes" id="UP000799440"/>
    </source>
</evidence>
<evidence type="ECO:0000313" key="2">
    <source>
        <dbReference type="EMBL" id="KAF2745929.1"/>
    </source>
</evidence>
<reference evidence="2" key="1">
    <citation type="journal article" date="2020" name="Stud. Mycol.">
        <title>101 Dothideomycetes genomes: a test case for predicting lifestyles and emergence of pathogens.</title>
        <authorList>
            <person name="Haridas S."/>
            <person name="Albert R."/>
            <person name="Binder M."/>
            <person name="Bloem J."/>
            <person name="Labutti K."/>
            <person name="Salamov A."/>
            <person name="Andreopoulos B."/>
            <person name="Baker S."/>
            <person name="Barry K."/>
            <person name="Bills G."/>
            <person name="Bluhm B."/>
            <person name="Cannon C."/>
            <person name="Castanera R."/>
            <person name="Culley D."/>
            <person name="Daum C."/>
            <person name="Ezra D."/>
            <person name="Gonzalez J."/>
            <person name="Henrissat B."/>
            <person name="Kuo A."/>
            <person name="Liang C."/>
            <person name="Lipzen A."/>
            <person name="Lutzoni F."/>
            <person name="Magnuson J."/>
            <person name="Mondo S."/>
            <person name="Nolan M."/>
            <person name="Ohm R."/>
            <person name="Pangilinan J."/>
            <person name="Park H.-J."/>
            <person name="Ramirez L."/>
            <person name="Alfaro M."/>
            <person name="Sun H."/>
            <person name="Tritt A."/>
            <person name="Yoshinaga Y."/>
            <person name="Zwiers L.-H."/>
            <person name="Turgeon B."/>
            <person name="Goodwin S."/>
            <person name="Spatafora J."/>
            <person name="Crous P."/>
            <person name="Grigoriev I."/>
        </authorList>
    </citation>
    <scope>NUCLEOTIDE SEQUENCE</scope>
    <source>
        <strain evidence="2">CBS 119925</strain>
    </source>
</reference>
<keyword evidence="3" id="KW-1185">Reference proteome</keyword>
<keyword evidence="2" id="KW-0378">Hydrolase</keyword>
<name>A0A6A6V8C6_9PLEO</name>
<dbReference type="Gene3D" id="3.20.20.80">
    <property type="entry name" value="Glycosidases"/>
    <property type="match status" value="1"/>
</dbReference>
<feature type="region of interest" description="Disordered" evidence="1">
    <location>
        <begin position="471"/>
        <end position="495"/>
    </location>
</feature>
<dbReference type="Proteomes" id="UP000799440">
    <property type="component" value="Unassembled WGS sequence"/>
</dbReference>
<dbReference type="AlphaFoldDB" id="A0A6A6V8C6"/>
<feature type="compositionally biased region" description="Gly residues" evidence="1">
    <location>
        <begin position="481"/>
        <end position="492"/>
    </location>
</feature>
<dbReference type="GO" id="GO:0016787">
    <property type="term" value="F:hydrolase activity"/>
    <property type="evidence" value="ECO:0007669"/>
    <property type="project" value="UniProtKB-KW"/>
</dbReference>